<evidence type="ECO:0000313" key="1">
    <source>
        <dbReference type="EMBL" id="SNR17647.1"/>
    </source>
</evidence>
<proteinExistence type="predicted"/>
<dbReference type="RefSeq" id="WP_095074837.1">
    <property type="nucleotide sequence ID" value="NZ_LT899436.1"/>
</dbReference>
<dbReference type="KEGG" id="tje:TJEJU_4020"/>
<dbReference type="InterPro" id="IPR019850">
    <property type="entry name" value="GldD-like"/>
</dbReference>
<organism evidence="1 2">
    <name type="scientific">Tenacibaculum jejuense</name>
    <dbReference type="NCBI Taxonomy" id="584609"/>
    <lineage>
        <taxon>Bacteria</taxon>
        <taxon>Pseudomonadati</taxon>
        <taxon>Bacteroidota</taxon>
        <taxon>Flavobacteriia</taxon>
        <taxon>Flavobacteriales</taxon>
        <taxon>Flavobacteriaceae</taxon>
        <taxon>Tenacibaculum</taxon>
    </lineage>
</organism>
<keyword evidence="2" id="KW-1185">Reference proteome</keyword>
<dbReference type="NCBIfam" id="TIGR03512">
    <property type="entry name" value="GldD_lipo"/>
    <property type="match status" value="1"/>
</dbReference>
<sequence length="188" mass="21938">MYRCLYGFLLMILMSCGGETLPKPKAYLSLKYAKPNYQRITIERPYSFEVSTVASVKSLPKNWLKIRYPDLKASVDITYRPVNNNLKELLIEAEKLVFEHTVKADNISNTEDYINPEEKVYGKMYFIYGNAASQVQFHVTDSVQHFLKASLFFYSKPNFDSVLPAVDYIKKDMVKMMETLQWKKNLNE</sequence>
<name>A0A238UEL5_9FLAO</name>
<gene>
    <name evidence="1" type="primary">gldD</name>
    <name evidence="1" type="ORF">TJEJU_4020</name>
</gene>
<dbReference type="Pfam" id="PF25593">
    <property type="entry name" value="GldD_lipo"/>
    <property type="match status" value="1"/>
</dbReference>
<dbReference type="Proteomes" id="UP000215214">
    <property type="component" value="Chromosome TJEJU"/>
</dbReference>
<dbReference type="AlphaFoldDB" id="A0A238UEL5"/>
<dbReference type="EMBL" id="LT899436">
    <property type="protein sequence ID" value="SNR17647.1"/>
    <property type="molecule type" value="Genomic_DNA"/>
</dbReference>
<reference evidence="1 2" key="1">
    <citation type="submission" date="2017-07" db="EMBL/GenBank/DDBJ databases">
        <authorList>
            <person name="Sun Z.S."/>
            <person name="Albrecht U."/>
            <person name="Echele G."/>
            <person name="Lee C.C."/>
        </authorList>
    </citation>
    <scope>NUCLEOTIDE SEQUENCE [LARGE SCALE GENOMIC DNA]</scope>
    <source>
        <strain evidence="2">type strain: KCTC 22618</strain>
    </source>
</reference>
<evidence type="ECO:0000313" key="2">
    <source>
        <dbReference type="Proteomes" id="UP000215214"/>
    </source>
</evidence>
<dbReference type="OrthoDB" id="679501at2"/>
<accession>A0A238UEL5</accession>
<dbReference type="PROSITE" id="PS51257">
    <property type="entry name" value="PROKAR_LIPOPROTEIN"/>
    <property type="match status" value="1"/>
</dbReference>
<protein>
    <submittedName>
        <fullName evidence="1">Gliding motility protein GldD</fullName>
    </submittedName>
</protein>